<evidence type="ECO:0000256" key="1">
    <source>
        <dbReference type="SAM" id="MobiDB-lite"/>
    </source>
</evidence>
<protein>
    <submittedName>
        <fullName evidence="3">Uncharacterized protein LOC34618305</fullName>
    </submittedName>
</protein>
<dbReference type="OrthoDB" id="448973at2759"/>
<reference evidence="3" key="1">
    <citation type="submission" date="2025-08" db="UniProtKB">
        <authorList>
            <consortium name="RefSeq"/>
        </authorList>
    </citation>
    <scope>IDENTIFICATION</scope>
</reference>
<gene>
    <name evidence="3" type="primary">LOC34618305</name>
</gene>
<sequence length="432" mass="47299">MLGASHGPQATRQVVRLCDSSQRWIWNPYAGGLGCSSMLGTEPCEKLSPSAPVGSSLQEVEKLREMYKDEVSMLTLEHELLLYDLKRFHDMTALYRDAESGSFLLTPPEAILEAKKGIDLRIEHFKDECGRCERLQRRMQRQMDKGPPVAAKEGSSGPPPPSSNSPEAVAANCILLKRVRDQRRLIALLQRDLEERLYEQSLMEVHLKKLRQAAEHLDVSLPADAAGKGSRESRRLPGEAPSLHQREKQIPEFKTAWLHRIRFATAPLPRVPSRQPPVPPASCRPPKAVLSQLSRGDSTGGFSFSRGPSRTCSSPRVSVSAPKHKDSRTLTSPRKASEELRGGSLATTAHHALSSSHALREDSAASGAAETKAPLRQTSYKTLASPRVSAAAGGVVRADSRTLMSPREARALDSPRSRSLVSPRRFEGAPGA</sequence>
<evidence type="ECO:0000313" key="2">
    <source>
        <dbReference type="Proteomes" id="UP000515125"/>
    </source>
</evidence>
<keyword evidence="2" id="KW-1185">Reference proteome</keyword>
<dbReference type="AlphaFoldDB" id="A0A6P6S427"/>
<feature type="region of interest" description="Disordered" evidence="1">
    <location>
        <begin position="139"/>
        <end position="167"/>
    </location>
</feature>
<organism evidence="2 3">
    <name type="scientific">Cyclospora cayetanensis</name>
    <dbReference type="NCBI Taxonomy" id="88456"/>
    <lineage>
        <taxon>Eukaryota</taxon>
        <taxon>Sar</taxon>
        <taxon>Alveolata</taxon>
        <taxon>Apicomplexa</taxon>
        <taxon>Conoidasida</taxon>
        <taxon>Coccidia</taxon>
        <taxon>Eucoccidiorida</taxon>
        <taxon>Eimeriorina</taxon>
        <taxon>Eimeriidae</taxon>
        <taxon>Cyclospora</taxon>
    </lineage>
</organism>
<name>A0A6P6S427_9EIME</name>
<feature type="region of interest" description="Disordered" evidence="1">
    <location>
        <begin position="221"/>
        <end position="246"/>
    </location>
</feature>
<dbReference type="RefSeq" id="XP_026194467.1">
    <property type="nucleotide sequence ID" value="XM_026338682.1"/>
</dbReference>
<evidence type="ECO:0000313" key="3">
    <source>
        <dbReference type="RefSeq" id="XP_026194467.1"/>
    </source>
</evidence>
<accession>A0A6P6S427</accession>
<proteinExistence type="predicted"/>
<dbReference type="Proteomes" id="UP000515125">
    <property type="component" value="Unplaced"/>
</dbReference>
<feature type="compositionally biased region" description="Basic and acidic residues" evidence="1">
    <location>
        <begin position="407"/>
        <end position="416"/>
    </location>
</feature>
<feature type="compositionally biased region" description="Polar residues" evidence="1">
    <location>
        <begin position="291"/>
        <end position="317"/>
    </location>
</feature>
<dbReference type="GeneID" id="34618305"/>
<feature type="compositionally biased region" description="Low complexity" evidence="1">
    <location>
        <begin position="384"/>
        <end position="397"/>
    </location>
</feature>
<feature type="region of interest" description="Disordered" evidence="1">
    <location>
        <begin position="268"/>
        <end position="432"/>
    </location>
</feature>
<feature type="compositionally biased region" description="Pro residues" evidence="1">
    <location>
        <begin position="274"/>
        <end position="283"/>
    </location>
</feature>